<proteinExistence type="predicted"/>
<keyword evidence="3" id="KW-1185">Reference proteome</keyword>
<dbReference type="AlphaFoldDB" id="A0A5B9MN28"/>
<evidence type="ECO:0000313" key="3">
    <source>
        <dbReference type="Proteomes" id="UP000321353"/>
    </source>
</evidence>
<sequence length="70" mass="7616">MGASPGCVAAEPAASAVRLIKSTNPDRGVIGIRPPNIRIRTQVGREMKRTDANNRQILPNSHDRKDLNGR</sequence>
<dbReference type="EMBL" id="CP036264">
    <property type="protein sequence ID" value="QEG01451.1"/>
    <property type="molecule type" value="Genomic_DNA"/>
</dbReference>
<feature type="region of interest" description="Disordered" evidence="1">
    <location>
        <begin position="48"/>
        <end position="70"/>
    </location>
</feature>
<name>A0A5B9MN28_9BACT</name>
<reference evidence="2 3" key="1">
    <citation type="submission" date="2019-02" db="EMBL/GenBank/DDBJ databases">
        <title>Planctomycetal bacteria perform biofilm scaping via a novel small molecule.</title>
        <authorList>
            <person name="Jeske O."/>
            <person name="Boedeker C."/>
            <person name="Wiegand S."/>
            <person name="Breitling P."/>
            <person name="Kallscheuer N."/>
            <person name="Jogler M."/>
            <person name="Rohde M."/>
            <person name="Petersen J."/>
            <person name="Medema M.H."/>
            <person name="Surup F."/>
            <person name="Jogler C."/>
        </authorList>
    </citation>
    <scope>NUCLEOTIDE SEQUENCE [LARGE SCALE GENOMIC DNA]</scope>
    <source>
        <strain evidence="2 3">Mal15</strain>
    </source>
</reference>
<organism evidence="2 3">
    <name type="scientific">Stieleria maiorica</name>
    <dbReference type="NCBI Taxonomy" id="2795974"/>
    <lineage>
        <taxon>Bacteria</taxon>
        <taxon>Pseudomonadati</taxon>
        <taxon>Planctomycetota</taxon>
        <taxon>Planctomycetia</taxon>
        <taxon>Pirellulales</taxon>
        <taxon>Pirellulaceae</taxon>
        <taxon>Stieleria</taxon>
    </lineage>
</organism>
<protein>
    <submittedName>
        <fullName evidence="2">Uncharacterized protein</fullName>
    </submittedName>
</protein>
<evidence type="ECO:0000256" key="1">
    <source>
        <dbReference type="SAM" id="MobiDB-lite"/>
    </source>
</evidence>
<feature type="compositionally biased region" description="Basic and acidic residues" evidence="1">
    <location>
        <begin position="61"/>
        <end position="70"/>
    </location>
</feature>
<gene>
    <name evidence="2" type="ORF">Mal15_55270</name>
</gene>
<dbReference type="KEGG" id="smam:Mal15_55270"/>
<evidence type="ECO:0000313" key="2">
    <source>
        <dbReference type="EMBL" id="QEG01451.1"/>
    </source>
</evidence>
<accession>A0A5B9MN28</accession>
<dbReference type="Proteomes" id="UP000321353">
    <property type="component" value="Chromosome"/>
</dbReference>